<dbReference type="GO" id="GO:0005886">
    <property type="term" value="C:plasma membrane"/>
    <property type="evidence" value="ECO:0007669"/>
    <property type="project" value="UniProtKB-SubCell"/>
</dbReference>
<reference evidence="16" key="2">
    <citation type="submission" date="2017-05" db="EMBL/GenBank/DDBJ databases">
        <authorList>
            <consortium name="The Broad Institute Genomics Platform"/>
            <consortium name="The Broad Institute Genomic Center for Infectious Diseases"/>
            <person name="Earl A."/>
            <person name="Manson A."/>
            <person name="Schwartman J."/>
            <person name="Gilmore M."/>
            <person name="Abouelleil A."/>
            <person name="Cao P."/>
            <person name="Chapman S."/>
            <person name="Cusick C."/>
            <person name="Shea T."/>
            <person name="Young S."/>
            <person name="Neafsey D."/>
            <person name="Nusbaum C."/>
            <person name="Birren B."/>
        </authorList>
    </citation>
    <scope>NUCLEOTIDE SEQUENCE</scope>
    <source>
        <strain evidence="16">9E7_DIV0242</strain>
    </source>
</reference>
<reference evidence="16" key="3">
    <citation type="submission" date="2024-03" db="EMBL/GenBank/DDBJ databases">
        <title>The Genome Sequence of Enterococcus sp. DIV0242b.</title>
        <authorList>
            <consortium name="The Broad Institute Genomics Platform"/>
            <consortium name="The Broad Institute Microbial Omics Core"/>
            <consortium name="The Broad Institute Genomic Center for Infectious Diseases"/>
            <person name="Earl A."/>
            <person name="Manson A."/>
            <person name="Gilmore M."/>
            <person name="Schwartman J."/>
            <person name="Shea T."/>
            <person name="Abouelleil A."/>
            <person name="Cao P."/>
            <person name="Chapman S."/>
            <person name="Cusick C."/>
            <person name="Young S."/>
            <person name="Neafsey D."/>
            <person name="Nusbaum C."/>
            <person name="Birren B."/>
        </authorList>
    </citation>
    <scope>NUCLEOTIDE SEQUENCE</scope>
    <source>
        <strain evidence="16">9E7_DIV0242</strain>
    </source>
</reference>
<keyword evidence="2" id="KW-1003">Cell membrane</keyword>
<evidence type="ECO:0000256" key="5">
    <source>
        <dbReference type="ARBA" id="ARBA00022692"/>
    </source>
</evidence>
<dbReference type="InterPro" id="IPR010559">
    <property type="entry name" value="Sig_transdc_His_kin_internal"/>
</dbReference>
<comment type="subcellular location">
    <subcellularLocation>
        <location evidence="1">Cell membrane</location>
        <topology evidence="1">Multi-pass membrane protein</topology>
    </subcellularLocation>
</comment>
<evidence type="ECO:0000256" key="6">
    <source>
        <dbReference type="ARBA" id="ARBA00022741"/>
    </source>
</evidence>
<dbReference type="Pfam" id="PF02518">
    <property type="entry name" value="HATPase_c"/>
    <property type="match status" value="1"/>
</dbReference>
<feature type="domain" description="Histidine kinase/HSP90-like ATPase" evidence="13">
    <location>
        <begin position="465"/>
        <end position="572"/>
    </location>
</feature>
<dbReference type="EMBL" id="CP147247">
    <property type="protein sequence ID" value="WYJ88962.1"/>
    <property type="molecule type" value="Genomic_DNA"/>
</dbReference>
<feature type="transmembrane region" description="Helical" evidence="12">
    <location>
        <begin position="280"/>
        <end position="307"/>
    </location>
</feature>
<evidence type="ECO:0000313" key="16">
    <source>
        <dbReference type="EMBL" id="WYJ88962.1"/>
    </source>
</evidence>
<accession>A0A242KDN4</accession>
<dbReference type="CDD" id="cd06225">
    <property type="entry name" value="HAMP"/>
    <property type="match status" value="1"/>
</dbReference>
<keyword evidence="8" id="KW-0067">ATP-binding</keyword>
<dbReference type="GO" id="GO:0000155">
    <property type="term" value="F:phosphorelay sensor kinase activity"/>
    <property type="evidence" value="ECO:0007669"/>
    <property type="project" value="InterPro"/>
</dbReference>
<evidence type="ECO:0000313" key="17">
    <source>
        <dbReference type="Proteomes" id="UP000195141"/>
    </source>
</evidence>
<dbReference type="EMBL" id="NGMM01000001">
    <property type="protein sequence ID" value="OTP18898.1"/>
    <property type="molecule type" value="Genomic_DNA"/>
</dbReference>
<evidence type="ECO:0000256" key="3">
    <source>
        <dbReference type="ARBA" id="ARBA00022553"/>
    </source>
</evidence>
<keyword evidence="10" id="KW-0902">Two-component regulatory system</keyword>
<dbReference type="PANTHER" id="PTHR34220">
    <property type="entry name" value="SENSOR HISTIDINE KINASE YPDA"/>
    <property type="match status" value="1"/>
</dbReference>
<feature type="domain" description="Signal transduction histidine kinase internal region" evidence="14">
    <location>
        <begin position="367"/>
        <end position="444"/>
    </location>
</feature>
<evidence type="ECO:0000256" key="12">
    <source>
        <dbReference type="SAM" id="Phobius"/>
    </source>
</evidence>
<dbReference type="OrthoDB" id="9776552at2"/>
<evidence type="ECO:0000256" key="11">
    <source>
        <dbReference type="ARBA" id="ARBA00023136"/>
    </source>
</evidence>
<dbReference type="AlphaFoldDB" id="A0A242KDN4"/>
<dbReference type="Gene3D" id="6.10.340.10">
    <property type="match status" value="1"/>
</dbReference>
<dbReference type="GO" id="GO:0005524">
    <property type="term" value="F:ATP binding"/>
    <property type="evidence" value="ECO:0007669"/>
    <property type="project" value="UniProtKB-KW"/>
</dbReference>
<dbReference type="SUPFAM" id="SSF55874">
    <property type="entry name" value="ATPase domain of HSP90 chaperone/DNA topoisomerase II/histidine kinase"/>
    <property type="match status" value="1"/>
</dbReference>
<feature type="transmembrane region" description="Helical" evidence="12">
    <location>
        <begin position="12"/>
        <end position="31"/>
    </location>
</feature>
<reference evidence="15" key="1">
    <citation type="submission" date="2017-05" db="EMBL/GenBank/DDBJ databases">
        <title>The Genome Sequence of Enterococcus sp. 9E7_DIV0242.</title>
        <authorList>
            <consortium name="The Broad Institute Genomics Platform"/>
            <consortium name="The Broad Institute Genomic Center for Infectious Diseases"/>
            <person name="Earl A."/>
            <person name="Manson A."/>
            <person name="Schwartman J."/>
            <person name="Gilmore M."/>
            <person name="Abouelleil A."/>
            <person name="Cao P."/>
            <person name="Chapman S."/>
            <person name="Cusick C."/>
            <person name="Shea T."/>
            <person name="Young S."/>
            <person name="Neafsey D."/>
            <person name="Nusbaum C."/>
            <person name="Birren B."/>
        </authorList>
    </citation>
    <scope>NUCLEOTIDE SEQUENCE [LARGE SCALE GENOMIC DNA]</scope>
    <source>
        <strain evidence="15">9E7_DIV0242</strain>
    </source>
</reference>
<evidence type="ECO:0000259" key="14">
    <source>
        <dbReference type="Pfam" id="PF06580"/>
    </source>
</evidence>
<evidence type="ECO:0000256" key="9">
    <source>
        <dbReference type="ARBA" id="ARBA00022989"/>
    </source>
</evidence>
<dbReference type="InterPro" id="IPR003594">
    <property type="entry name" value="HATPase_dom"/>
</dbReference>
<keyword evidence="9 12" id="KW-1133">Transmembrane helix</keyword>
<dbReference type="InterPro" id="IPR050640">
    <property type="entry name" value="Bact_2-comp_sensor_kinase"/>
</dbReference>
<evidence type="ECO:0000256" key="2">
    <source>
        <dbReference type="ARBA" id="ARBA00022475"/>
    </source>
</evidence>
<evidence type="ECO:0000256" key="10">
    <source>
        <dbReference type="ARBA" id="ARBA00023012"/>
    </source>
</evidence>
<keyword evidence="7 16" id="KW-0418">Kinase</keyword>
<dbReference type="Pfam" id="PF06580">
    <property type="entry name" value="His_kinase"/>
    <property type="match status" value="1"/>
</dbReference>
<dbReference type="Gene3D" id="3.30.565.10">
    <property type="entry name" value="Histidine kinase-like ATPase, C-terminal domain"/>
    <property type="match status" value="1"/>
</dbReference>
<dbReference type="Gene3D" id="3.30.450.20">
    <property type="entry name" value="PAS domain"/>
    <property type="match status" value="1"/>
</dbReference>
<evidence type="ECO:0000259" key="13">
    <source>
        <dbReference type="Pfam" id="PF02518"/>
    </source>
</evidence>
<gene>
    <name evidence="16" type="ORF">A5888_000681</name>
    <name evidence="15" type="ORF">A5888_000712</name>
</gene>
<keyword evidence="4" id="KW-0808">Transferase</keyword>
<keyword evidence="11 12" id="KW-0472">Membrane</keyword>
<evidence type="ECO:0000313" key="15">
    <source>
        <dbReference type="EMBL" id="OTP18898.1"/>
    </source>
</evidence>
<evidence type="ECO:0000256" key="8">
    <source>
        <dbReference type="ARBA" id="ARBA00022840"/>
    </source>
</evidence>
<evidence type="ECO:0000256" key="7">
    <source>
        <dbReference type="ARBA" id="ARBA00022777"/>
    </source>
</evidence>
<protein>
    <submittedName>
        <fullName evidence="16">Two-component system, sensor histidine kinase YesM</fullName>
    </submittedName>
</protein>
<dbReference type="CDD" id="cd18773">
    <property type="entry name" value="PDC1_HK_sensor"/>
    <property type="match status" value="1"/>
</dbReference>
<organism evidence="15">
    <name type="scientific">Candidatus Enterococcus clewellii</name>
    <dbReference type="NCBI Taxonomy" id="1834193"/>
    <lineage>
        <taxon>Bacteria</taxon>
        <taxon>Bacillati</taxon>
        <taxon>Bacillota</taxon>
        <taxon>Bacilli</taxon>
        <taxon>Lactobacillales</taxon>
        <taxon>Enterococcaceae</taxon>
        <taxon>Enterococcus</taxon>
    </lineage>
</organism>
<keyword evidence="17" id="KW-1185">Reference proteome</keyword>
<dbReference type="PANTHER" id="PTHR34220:SF11">
    <property type="entry name" value="SENSOR PROTEIN KINASE HPTS"/>
    <property type="match status" value="1"/>
</dbReference>
<dbReference type="InterPro" id="IPR036890">
    <property type="entry name" value="HATPase_C_sf"/>
</dbReference>
<proteinExistence type="predicted"/>
<evidence type="ECO:0000256" key="4">
    <source>
        <dbReference type="ARBA" id="ARBA00022679"/>
    </source>
</evidence>
<dbReference type="RefSeq" id="WP_086347828.1">
    <property type="nucleotide sequence ID" value="NZ_CP147247.1"/>
</dbReference>
<sequence length="580" mass="66772">MSINRQLRFSTFFITGFALLLISLLSYWTFFQSSYNELKANTINSLNRSASTIEQRINELDILTEKAQFFSKNSYDLMSDLRKYAVGSDFSNEELFNSEQEIKGIFRTLIYRMDQLNFLAIALPNGRIISYSNTQKDFSYGYDPLQAQWYQQALAAKGALNISAIEDESIIVNGGEERTLLFSRAIYDFYSKEFLGIFVVNCEPSFFDFISKDFPDKISGFQLMDKQNDTIFYEANPMVDTQPKDMVSKTINANRQPLKLSVSVDNQEYVQLLWTTLRNMALIFIGILLLSLLISYRFANLFTAPIVKLSKIMRQRSQEDIIFDTQDDEQRNDEIGILYQEYQQMLRAIKQYTQEQINFEQSLLKSELNVYKNQIDSHFLYNTLESINSLAEIEEIDEISTMTLSLSNMFRYASNGFVNEATLADELHNVEDYLNIQEIRFQKKIDYLVINNSDNLLQAHIPKVIIQPLVENAIYHGLSKGGIDGKIRLFISKTKNTVLIRVYDDGLGMDEYTLAQITNNLADATDIVRKRTNHIGLINIEARIKNTYGNDYGLAIFSKPGQGTFVELRLPILLKGENDV</sequence>
<dbReference type="Proteomes" id="UP000195141">
    <property type="component" value="Chromosome"/>
</dbReference>
<keyword evidence="3" id="KW-0597">Phosphoprotein</keyword>
<name>A0A242KDN4_9ENTE</name>
<keyword evidence="5 12" id="KW-0812">Transmembrane</keyword>
<keyword evidence="6" id="KW-0547">Nucleotide-binding</keyword>
<evidence type="ECO:0000256" key="1">
    <source>
        <dbReference type="ARBA" id="ARBA00004651"/>
    </source>
</evidence>